<proteinExistence type="predicted"/>
<organism evidence="2 4">
    <name type="scientific">Rotaria sordida</name>
    <dbReference type="NCBI Taxonomy" id="392033"/>
    <lineage>
        <taxon>Eukaryota</taxon>
        <taxon>Metazoa</taxon>
        <taxon>Spiralia</taxon>
        <taxon>Gnathifera</taxon>
        <taxon>Rotifera</taxon>
        <taxon>Eurotatoria</taxon>
        <taxon>Bdelloidea</taxon>
        <taxon>Philodinida</taxon>
        <taxon>Philodinidae</taxon>
        <taxon>Rotaria</taxon>
    </lineage>
</organism>
<dbReference type="Proteomes" id="UP000663823">
    <property type="component" value="Unassembled WGS sequence"/>
</dbReference>
<feature type="transmembrane region" description="Helical" evidence="1">
    <location>
        <begin position="56"/>
        <end position="78"/>
    </location>
</feature>
<comment type="caution">
    <text evidence="2">The sequence shown here is derived from an EMBL/GenBank/DDBJ whole genome shotgun (WGS) entry which is preliminary data.</text>
</comment>
<reference evidence="2" key="1">
    <citation type="submission" date="2021-02" db="EMBL/GenBank/DDBJ databases">
        <authorList>
            <person name="Nowell W R."/>
        </authorList>
    </citation>
    <scope>NUCLEOTIDE SEQUENCE</scope>
</reference>
<protein>
    <submittedName>
        <fullName evidence="2">Uncharacterized protein</fullName>
    </submittedName>
</protein>
<dbReference type="EMBL" id="CAJNOO010002021">
    <property type="protein sequence ID" value="CAF1227335.1"/>
    <property type="molecule type" value="Genomic_DNA"/>
</dbReference>
<keyword evidence="1" id="KW-0472">Membrane</keyword>
<dbReference type="EMBL" id="CAJOAX010006789">
    <property type="protein sequence ID" value="CAF3991290.1"/>
    <property type="molecule type" value="Genomic_DNA"/>
</dbReference>
<name>A0A814YAZ5_9BILA</name>
<evidence type="ECO:0000313" key="2">
    <source>
        <dbReference type="EMBL" id="CAF1227335.1"/>
    </source>
</evidence>
<evidence type="ECO:0000313" key="4">
    <source>
        <dbReference type="Proteomes" id="UP000663882"/>
    </source>
</evidence>
<gene>
    <name evidence="3" type="ORF">OTI717_LOCUS28491</name>
    <name evidence="2" type="ORF">RFH988_LOCUS25976</name>
</gene>
<sequence length="271" mass="31072">MIQQHSREYYTQGQRFNDEYPLSIVAILAIIQMLTTFSIIGFEIGHILYNIRLTNLFVGFWASVPFTILWISMFATVCCCRRRSCATHAVVQNFISFLFAFVLIGLNIAFIRRPNHCFLTANICDRLSDFNNVHLSWDCFYDDRSENCGNIRIALIKAQLAAGVIIAITCFIYFILYGIVASRISRVSRRQMHAPAAAVMAPVYQQSVPMTMRYEHQPYTMPSNPYQPSAPNIIPNYYRVPPETTPVITNTNYLPPNQGPTLYPKIQNDQF</sequence>
<keyword evidence="1" id="KW-1133">Transmembrane helix</keyword>
<feature type="transmembrane region" description="Helical" evidence="1">
    <location>
        <begin position="160"/>
        <end position="180"/>
    </location>
</feature>
<dbReference type="AlphaFoldDB" id="A0A814YAZ5"/>
<feature type="transmembrane region" description="Helical" evidence="1">
    <location>
        <begin position="20"/>
        <end position="44"/>
    </location>
</feature>
<evidence type="ECO:0000313" key="3">
    <source>
        <dbReference type="EMBL" id="CAF3991290.1"/>
    </source>
</evidence>
<keyword evidence="1" id="KW-0812">Transmembrane</keyword>
<feature type="transmembrane region" description="Helical" evidence="1">
    <location>
        <begin position="90"/>
        <end position="111"/>
    </location>
</feature>
<accession>A0A814YAZ5</accession>
<dbReference type="OrthoDB" id="9980744at2759"/>
<dbReference type="Proteomes" id="UP000663882">
    <property type="component" value="Unassembled WGS sequence"/>
</dbReference>
<evidence type="ECO:0000256" key="1">
    <source>
        <dbReference type="SAM" id="Phobius"/>
    </source>
</evidence>